<feature type="compositionally biased region" description="Basic and acidic residues" evidence="1">
    <location>
        <begin position="131"/>
        <end position="140"/>
    </location>
</feature>
<dbReference type="AlphaFoldDB" id="A0A6J4PUX2"/>
<organism evidence="2">
    <name type="scientific">uncultured Rubrobacteraceae bacterium</name>
    <dbReference type="NCBI Taxonomy" id="349277"/>
    <lineage>
        <taxon>Bacteria</taxon>
        <taxon>Bacillati</taxon>
        <taxon>Actinomycetota</taxon>
        <taxon>Rubrobacteria</taxon>
        <taxon>Rubrobacterales</taxon>
        <taxon>Rubrobacteraceae</taxon>
        <taxon>environmental samples</taxon>
    </lineage>
</organism>
<proteinExistence type="predicted"/>
<feature type="compositionally biased region" description="Basic and acidic residues" evidence="1">
    <location>
        <begin position="201"/>
        <end position="222"/>
    </location>
</feature>
<evidence type="ECO:0000256" key="1">
    <source>
        <dbReference type="SAM" id="MobiDB-lite"/>
    </source>
</evidence>
<feature type="compositionally biased region" description="Basic and acidic residues" evidence="1">
    <location>
        <begin position="249"/>
        <end position="262"/>
    </location>
</feature>
<feature type="compositionally biased region" description="Basic residues" evidence="1">
    <location>
        <begin position="274"/>
        <end position="283"/>
    </location>
</feature>
<protein>
    <submittedName>
        <fullName evidence="2">Iron-sulfur cluster-binding protein</fullName>
    </submittedName>
</protein>
<dbReference type="EMBL" id="CADCVA010000222">
    <property type="protein sequence ID" value="CAA9422917.1"/>
    <property type="molecule type" value="Genomic_DNA"/>
</dbReference>
<gene>
    <name evidence="2" type="ORF">AVDCRST_MAG82-1575</name>
</gene>
<accession>A0A6J4PUX2</accession>
<reference evidence="2" key="1">
    <citation type="submission" date="2020-02" db="EMBL/GenBank/DDBJ databases">
        <authorList>
            <person name="Meier V. D."/>
        </authorList>
    </citation>
    <scope>NUCLEOTIDE SEQUENCE</scope>
    <source>
        <strain evidence="2">AVDCRST_MAG82</strain>
    </source>
</reference>
<evidence type="ECO:0000313" key="2">
    <source>
        <dbReference type="EMBL" id="CAA9422917.1"/>
    </source>
</evidence>
<feature type="compositionally biased region" description="Basic residues" evidence="1">
    <location>
        <begin position="154"/>
        <end position="174"/>
    </location>
</feature>
<feature type="compositionally biased region" description="Basic residues" evidence="1">
    <location>
        <begin position="43"/>
        <end position="59"/>
    </location>
</feature>
<name>A0A6J4PUX2_9ACTN</name>
<feature type="compositionally biased region" description="Basic and acidic residues" evidence="1">
    <location>
        <begin position="75"/>
        <end position="95"/>
    </location>
</feature>
<feature type="region of interest" description="Disordered" evidence="1">
    <location>
        <begin position="1"/>
        <end position="283"/>
    </location>
</feature>
<sequence>GGRRRGARQQDQSPHGLPLRHRERPDEDGLYRPGQARAGARAARLRGRGHPRFHGRGRGRGPGVGPHPLRRRDRRERLRRTGDSGSDTHGRDPRARGGIARRVHGHDAGPPRLGHRRALRRLPGQELFGDWDGHQRDRTLPHPRRRGARDARYQIHRRRPSQRGVARQRPRGGPRRPDDAASCGQDRTRSHERQRRHEHVRRAGEGADGPRERRGGPLDRHPLQLGRPARRDALRPHPQHPAPRVPLRFGEHGRRGARERRDRSGRRPAGPALRPRRIYRNVL</sequence>
<feature type="non-terminal residue" evidence="2">
    <location>
        <position position="283"/>
    </location>
</feature>
<feature type="non-terminal residue" evidence="2">
    <location>
        <position position="1"/>
    </location>
</feature>